<sequence length="775" mass="85896">MPERLEFRLDDLDAPVEILIDTWGVPHIYAESRADLFVAQGFNAARARLFQMDLWRRRGLGLMAEAFGPQHVERDRAARLFLYRGDMRAEWLAYGSDTKAMTTAFVRGINAFVALCRRDPSFLPPEFEELGYLPGTWEATDIPRIRSHGLFHNLEQEVARAATLRDYGPAVEDLRRIRDPHAPVAIPEGLDLTVIPDDVLRVYRLATGPVDLSTPWTDPSGERTPEGSNNWVLGSSKTATGRPLLANDPHRAVTLPSLRYVAHLSAPGLDVIGGGEPVLPGVSIGHNGHLAFGLTIFAIDQEDLYVYRLNPSAPDEYAYRDRWEPMTTLTEDIPVRGSEPVTVELRFTRHGPVIWEDPDAGSAFAVRAAWLEPGMAPYLGSADYMTAADADEFRSAMNRWGAPGENQVYAEPGGTIGWRPGGLVPVRPNWDGLLPVPGDGRYEWAGFYDNDVLPSSHEPESDWVATANEMNLPKDFPADVTVGHDWYPAYRYERIAEELDGRDAWTVEDCLALQTDYVSLPARALQTLLARVDTDDERLRDAVQLLTDWDTREHADSAAAALYEVWLRKHLRPRLLETALSRHLPAAEVAGAAARLLPQEEYCGDPRVDLELLTRPVHHLGPDGERIAGEIMTDTLAAAVDDLTERFGADMASWSWGALHVAELVHPAHRVLPQDSPWTALGPVPRGGSGDTVGSTSFGSDFRQTAGASFRVVIDVGEWDNSLVVNSPGQSGDPRSPHYADHLETWAADGAFPLLYSRERVEEATTERIYLLPRS</sequence>
<dbReference type="EMBL" id="BAAAJE010000026">
    <property type="protein sequence ID" value="GAA1158621.1"/>
    <property type="molecule type" value="Genomic_DNA"/>
</dbReference>
<dbReference type="Pfam" id="PF01804">
    <property type="entry name" value="Penicil_amidase"/>
    <property type="match status" value="1"/>
</dbReference>
<dbReference type="InterPro" id="IPR043146">
    <property type="entry name" value="Penicillin_amidase_N_B-knob"/>
</dbReference>
<dbReference type="Gene3D" id="1.10.1400.10">
    <property type="match status" value="1"/>
</dbReference>
<dbReference type="SUPFAM" id="SSF56235">
    <property type="entry name" value="N-terminal nucleophile aminohydrolases (Ntn hydrolases)"/>
    <property type="match status" value="1"/>
</dbReference>
<keyword evidence="5" id="KW-1185">Reference proteome</keyword>
<dbReference type="Gene3D" id="3.60.20.10">
    <property type="entry name" value="Glutamine Phosphoribosylpyrophosphate, subunit 1, domain 1"/>
    <property type="match status" value="1"/>
</dbReference>
<dbReference type="InterPro" id="IPR014395">
    <property type="entry name" value="Pen/GL7ACA/AHL_acylase"/>
</dbReference>
<dbReference type="InterPro" id="IPR002692">
    <property type="entry name" value="S45"/>
</dbReference>
<dbReference type="Proteomes" id="UP001499979">
    <property type="component" value="Unassembled WGS sequence"/>
</dbReference>
<keyword evidence="2" id="KW-0378">Hydrolase</keyword>
<evidence type="ECO:0000256" key="1">
    <source>
        <dbReference type="ARBA" id="ARBA00006586"/>
    </source>
</evidence>
<dbReference type="Gene3D" id="2.30.120.10">
    <property type="match status" value="1"/>
</dbReference>
<dbReference type="CDD" id="cd03747">
    <property type="entry name" value="Ntn_PGA_like"/>
    <property type="match status" value="1"/>
</dbReference>
<evidence type="ECO:0000256" key="2">
    <source>
        <dbReference type="ARBA" id="ARBA00022801"/>
    </source>
</evidence>
<reference evidence="4 5" key="1">
    <citation type="journal article" date="2019" name="Int. J. Syst. Evol. Microbiol.">
        <title>The Global Catalogue of Microorganisms (GCM) 10K type strain sequencing project: providing services to taxonomists for standard genome sequencing and annotation.</title>
        <authorList>
            <consortium name="The Broad Institute Genomics Platform"/>
            <consortium name="The Broad Institute Genome Sequencing Center for Infectious Disease"/>
            <person name="Wu L."/>
            <person name="Ma J."/>
        </authorList>
    </citation>
    <scope>NUCLEOTIDE SEQUENCE [LARGE SCALE GENOMIC DNA]</scope>
    <source>
        <strain evidence="4 5">JCM 11813</strain>
    </source>
</reference>
<dbReference type="InterPro" id="IPR029055">
    <property type="entry name" value="Ntn_hydrolases_N"/>
</dbReference>
<evidence type="ECO:0000256" key="3">
    <source>
        <dbReference type="ARBA" id="ARBA00023145"/>
    </source>
</evidence>
<protein>
    <submittedName>
        <fullName evidence="4">Penicillin acylase family protein</fullName>
    </submittedName>
</protein>
<comment type="similarity">
    <text evidence="1">Belongs to the peptidase S45 family.</text>
</comment>
<dbReference type="RefSeq" id="WP_343909623.1">
    <property type="nucleotide sequence ID" value="NZ_BAAAJE010000026.1"/>
</dbReference>
<evidence type="ECO:0000313" key="4">
    <source>
        <dbReference type="EMBL" id="GAA1158621.1"/>
    </source>
</evidence>
<dbReference type="PANTHER" id="PTHR34218:SF4">
    <property type="entry name" value="ACYL-HOMOSERINE LACTONE ACYLASE QUIP"/>
    <property type="match status" value="1"/>
</dbReference>
<accession>A0ABN1UMI1</accession>
<dbReference type="PANTHER" id="PTHR34218">
    <property type="entry name" value="PEPTIDASE S45 PENICILLIN AMIDASE"/>
    <property type="match status" value="1"/>
</dbReference>
<dbReference type="PIRSF" id="PIRSF001227">
    <property type="entry name" value="Pen_acylase"/>
    <property type="match status" value="1"/>
</dbReference>
<name>A0ABN1UMI1_9ACTN</name>
<dbReference type="InterPro" id="IPR023343">
    <property type="entry name" value="Penicillin_amidase_dom1"/>
</dbReference>
<proteinExistence type="inferred from homology"/>
<evidence type="ECO:0000313" key="5">
    <source>
        <dbReference type="Proteomes" id="UP001499979"/>
    </source>
</evidence>
<gene>
    <name evidence="4" type="ORF">GCM10009606_40550</name>
</gene>
<keyword evidence="3" id="KW-0865">Zymogen</keyword>
<dbReference type="InterPro" id="IPR043147">
    <property type="entry name" value="Penicillin_amidase_A-knob"/>
</dbReference>
<organism evidence="4 5">
    <name type="scientific">Nocardioides aquiterrae</name>
    <dbReference type="NCBI Taxonomy" id="203799"/>
    <lineage>
        <taxon>Bacteria</taxon>
        <taxon>Bacillati</taxon>
        <taxon>Actinomycetota</taxon>
        <taxon>Actinomycetes</taxon>
        <taxon>Propionibacteriales</taxon>
        <taxon>Nocardioidaceae</taxon>
        <taxon>Nocardioides</taxon>
    </lineage>
</organism>
<dbReference type="Gene3D" id="1.10.439.10">
    <property type="entry name" value="Penicillin Amidohydrolase, domain 1"/>
    <property type="match status" value="1"/>
</dbReference>
<comment type="caution">
    <text evidence="4">The sequence shown here is derived from an EMBL/GenBank/DDBJ whole genome shotgun (WGS) entry which is preliminary data.</text>
</comment>